<sequence>MKKLLELLRNKYFLAIVAFAVWMLFFDKNDMLSQYEYRTAVNKLQQEKDFYTKETADVKKDLAELDSNLNTAEKFAREKYFMKKDNEDVFVIVKSDTVKN</sequence>
<evidence type="ECO:0000256" key="1">
    <source>
        <dbReference type="SAM" id="Phobius"/>
    </source>
</evidence>
<organism evidence="2 3">
    <name type="scientific">Pedobacter frigiditerrae</name>
    <dbReference type="NCBI Taxonomy" id="2530452"/>
    <lineage>
        <taxon>Bacteria</taxon>
        <taxon>Pseudomonadati</taxon>
        <taxon>Bacteroidota</taxon>
        <taxon>Sphingobacteriia</taxon>
        <taxon>Sphingobacteriales</taxon>
        <taxon>Sphingobacteriaceae</taxon>
        <taxon>Pedobacter</taxon>
    </lineage>
</organism>
<keyword evidence="1" id="KW-0472">Membrane</keyword>
<accession>A0A4R0MN83</accession>
<evidence type="ECO:0000313" key="2">
    <source>
        <dbReference type="EMBL" id="TCC88200.1"/>
    </source>
</evidence>
<gene>
    <name evidence="2" type="ORF">EZ428_20985</name>
</gene>
<keyword evidence="1" id="KW-0812">Transmembrane</keyword>
<dbReference type="Proteomes" id="UP000292884">
    <property type="component" value="Unassembled WGS sequence"/>
</dbReference>
<proteinExistence type="predicted"/>
<dbReference type="AlphaFoldDB" id="A0A4R0MN83"/>
<dbReference type="EMBL" id="SJSK01000006">
    <property type="protein sequence ID" value="TCC88200.1"/>
    <property type="molecule type" value="Genomic_DNA"/>
</dbReference>
<name>A0A4R0MN83_9SPHI</name>
<dbReference type="RefSeq" id="WP_131555189.1">
    <property type="nucleotide sequence ID" value="NZ_SJSK01000006.1"/>
</dbReference>
<evidence type="ECO:0000313" key="3">
    <source>
        <dbReference type="Proteomes" id="UP000292884"/>
    </source>
</evidence>
<comment type="caution">
    <text evidence="2">The sequence shown here is derived from an EMBL/GenBank/DDBJ whole genome shotgun (WGS) entry which is preliminary data.</text>
</comment>
<dbReference type="InterPro" id="IPR007060">
    <property type="entry name" value="FtsL/DivIC"/>
</dbReference>
<dbReference type="OrthoDB" id="1467719at2"/>
<keyword evidence="3" id="KW-1185">Reference proteome</keyword>
<reference evidence="2 3" key="1">
    <citation type="submission" date="2019-02" db="EMBL/GenBank/DDBJ databases">
        <title>Pedobacter sp. RP-1-13 sp. nov., isolated from Arctic soil.</title>
        <authorList>
            <person name="Dahal R.H."/>
        </authorList>
    </citation>
    <scope>NUCLEOTIDE SEQUENCE [LARGE SCALE GENOMIC DNA]</scope>
    <source>
        <strain evidence="2 3">RP-1-13</strain>
    </source>
</reference>
<protein>
    <submittedName>
        <fullName evidence="2">Septum formation initiator family protein</fullName>
    </submittedName>
</protein>
<feature type="transmembrane region" description="Helical" evidence="1">
    <location>
        <begin position="12"/>
        <end position="28"/>
    </location>
</feature>
<dbReference type="Pfam" id="PF04977">
    <property type="entry name" value="DivIC"/>
    <property type="match status" value="1"/>
</dbReference>
<keyword evidence="1" id="KW-1133">Transmembrane helix</keyword>